<keyword evidence="1" id="KW-0479">Metal-binding</keyword>
<feature type="domain" description="4Fe-4S ferredoxin-type" evidence="5">
    <location>
        <begin position="255"/>
        <end position="284"/>
    </location>
</feature>
<dbReference type="NCBIfam" id="TIGR02175">
    <property type="entry name" value="PorC_KorC"/>
    <property type="match status" value="1"/>
</dbReference>
<evidence type="ECO:0000256" key="2">
    <source>
        <dbReference type="ARBA" id="ARBA00023002"/>
    </source>
</evidence>
<dbReference type="GO" id="GO:0051536">
    <property type="term" value="F:iron-sulfur cluster binding"/>
    <property type="evidence" value="ECO:0007669"/>
    <property type="project" value="UniProtKB-KW"/>
</dbReference>
<feature type="domain" description="4Fe-4S ferredoxin-type" evidence="5">
    <location>
        <begin position="293"/>
        <end position="325"/>
    </location>
</feature>
<name>A0AA35CPW2_9FIRM</name>
<dbReference type="InterPro" id="IPR017896">
    <property type="entry name" value="4Fe4S_Fe-S-bd"/>
</dbReference>
<sequence>MLLQRAEKQVRLPVKDEWGFFGIRFESIGGYGAHIAGRMLAEAGIVHMGFNGSNFSSYGSEKKGSPVKAYVRFCDPDQEVRTSAPVEQPHVIAVFHEALIRTEPVTAGLREDGIVIVNTRKSPEEMRDLLKLQYGTVATVDAITIAVEEKTRVNTAMLGALCRVVPFIDPEAVKAVIRDTFGKKYPHTVPGNLRTFERGYESVQMLQITPQPGFHPEPYRRPGPLYGYLNAPIGGVILNPGNTVKKDLSASRQGYLPEFDREKCTDCGQCDLVCPDFCFVWEPGVDKRGKPAMVLKGIDYQYCKGCLKCVEACPFDALHDRLEEDGWADAHRVAHTGW</sequence>
<evidence type="ECO:0000256" key="3">
    <source>
        <dbReference type="ARBA" id="ARBA00023004"/>
    </source>
</evidence>
<keyword evidence="3" id="KW-0408">Iron</keyword>
<dbReference type="Gene3D" id="3.40.920.10">
    <property type="entry name" value="Pyruvate-ferredoxin oxidoreductase, PFOR, domain III"/>
    <property type="match status" value="1"/>
</dbReference>
<dbReference type="SUPFAM" id="SSF54862">
    <property type="entry name" value="4Fe-4S ferredoxins"/>
    <property type="match status" value="1"/>
</dbReference>
<dbReference type="InterPro" id="IPR002869">
    <property type="entry name" value="Pyrv_flavodox_OxRed_cen"/>
</dbReference>
<evidence type="ECO:0000259" key="5">
    <source>
        <dbReference type="PROSITE" id="PS51379"/>
    </source>
</evidence>
<proteinExistence type="predicted"/>
<dbReference type="Pfam" id="PF01558">
    <property type="entry name" value="POR"/>
    <property type="match status" value="1"/>
</dbReference>
<dbReference type="PANTHER" id="PTHR43366:SF1">
    <property type="entry name" value="PYRUVATE SYNTHASE SUBUNIT PORC"/>
    <property type="match status" value="1"/>
</dbReference>
<dbReference type="PROSITE" id="PS51379">
    <property type="entry name" value="4FE4S_FER_2"/>
    <property type="match status" value="2"/>
</dbReference>
<dbReference type="InterPro" id="IPR011894">
    <property type="entry name" value="PorC_KorC"/>
</dbReference>
<dbReference type="PROSITE" id="PS00198">
    <property type="entry name" value="4FE4S_FER_1"/>
    <property type="match status" value="2"/>
</dbReference>
<evidence type="ECO:0000313" key="7">
    <source>
        <dbReference type="Proteomes" id="UP001163687"/>
    </source>
</evidence>
<dbReference type="SUPFAM" id="SSF53323">
    <property type="entry name" value="Pyruvate-ferredoxin oxidoreductase, PFOR, domain III"/>
    <property type="match status" value="1"/>
</dbReference>
<dbReference type="InterPro" id="IPR019752">
    <property type="entry name" value="Pyrv/ketoisovalerate_OxRed_cat"/>
</dbReference>
<evidence type="ECO:0000313" key="6">
    <source>
        <dbReference type="EMBL" id="BDG61977.1"/>
    </source>
</evidence>
<dbReference type="Proteomes" id="UP001163687">
    <property type="component" value="Chromosome"/>
</dbReference>
<keyword evidence="6" id="KW-0670">Pyruvate</keyword>
<keyword evidence="7" id="KW-1185">Reference proteome</keyword>
<dbReference type="RefSeq" id="WP_264842592.1">
    <property type="nucleotide sequence ID" value="NZ_AP025628.1"/>
</dbReference>
<dbReference type="PANTHER" id="PTHR43366">
    <property type="entry name" value="PYRUVATE SYNTHASE SUBUNIT PORC"/>
    <property type="match status" value="1"/>
</dbReference>
<dbReference type="Gene3D" id="3.30.70.20">
    <property type="match status" value="1"/>
</dbReference>
<dbReference type="InterPro" id="IPR017900">
    <property type="entry name" value="4Fe4S_Fe_S_CS"/>
</dbReference>
<accession>A0AA35CPW2</accession>
<dbReference type="GO" id="GO:0016625">
    <property type="term" value="F:oxidoreductase activity, acting on the aldehyde or oxo group of donors, iron-sulfur protein as acceptor"/>
    <property type="evidence" value="ECO:0007669"/>
    <property type="project" value="InterPro"/>
</dbReference>
<organism evidence="6 7">
    <name type="scientific">Caldinitratiruptor microaerophilus</name>
    <dbReference type="NCBI Taxonomy" id="671077"/>
    <lineage>
        <taxon>Bacteria</taxon>
        <taxon>Bacillati</taxon>
        <taxon>Bacillota</taxon>
        <taxon>Clostridia</taxon>
        <taxon>Eubacteriales</taxon>
        <taxon>Symbiobacteriaceae</taxon>
        <taxon>Caldinitratiruptor</taxon>
    </lineage>
</organism>
<reference evidence="6" key="1">
    <citation type="submission" date="2022-03" db="EMBL/GenBank/DDBJ databases">
        <title>Complete genome sequence of Caldinitratiruptor microaerophilus.</title>
        <authorList>
            <person name="Mukaiyama R."/>
            <person name="Nishiyama T."/>
            <person name="Ueda K."/>
        </authorList>
    </citation>
    <scope>NUCLEOTIDE SEQUENCE</scope>
    <source>
        <strain evidence="6">JCM 16183</strain>
    </source>
</reference>
<protein>
    <submittedName>
        <fullName evidence="6">Pyruvate ferredoxin oxidoreductase subunit gamma/delta</fullName>
    </submittedName>
</protein>
<gene>
    <name evidence="6" type="ORF">caldi_30670</name>
</gene>
<dbReference type="EMBL" id="AP025628">
    <property type="protein sequence ID" value="BDG61977.1"/>
    <property type="molecule type" value="Genomic_DNA"/>
</dbReference>
<dbReference type="KEGG" id="cmic:caldi_30670"/>
<evidence type="ECO:0000256" key="1">
    <source>
        <dbReference type="ARBA" id="ARBA00022723"/>
    </source>
</evidence>
<dbReference type="InterPro" id="IPR051626">
    <property type="entry name" value="Oxidoreductase_gamma_subunit"/>
</dbReference>
<keyword evidence="4" id="KW-0411">Iron-sulfur</keyword>
<dbReference type="GO" id="GO:0046872">
    <property type="term" value="F:metal ion binding"/>
    <property type="evidence" value="ECO:0007669"/>
    <property type="project" value="UniProtKB-KW"/>
</dbReference>
<dbReference type="AlphaFoldDB" id="A0AA35CPW2"/>
<dbReference type="Pfam" id="PF12838">
    <property type="entry name" value="Fer4_7"/>
    <property type="match status" value="1"/>
</dbReference>
<keyword evidence="2" id="KW-0560">Oxidoreductase</keyword>
<evidence type="ECO:0000256" key="4">
    <source>
        <dbReference type="ARBA" id="ARBA00023014"/>
    </source>
</evidence>